<dbReference type="KEGG" id="mng:MNEG_9302"/>
<dbReference type="Proteomes" id="UP000054498">
    <property type="component" value="Unassembled WGS sequence"/>
</dbReference>
<keyword evidence="4" id="KW-0067">ATP-binding</keyword>
<name>A0A0D2KT61_9CHLO</name>
<protein>
    <recommendedName>
        <fullName evidence="9">Apyrase</fullName>
    </recommendedName>
</protein>
<dbReference type="GO" id="GO:0009134">
    <property type="term" value="P:nucleoside diphosphate catabolic process"/>
    <property type="evidence" value="ECO:0007669"/>
    <property type="project" value="TreeGrafter"/>
</dbReference>
<dbReference type="GO" id="GO:0016020">
    <property type="term" value="C:membrane"/>
    <property type="evidence" value="ECO:0007669"/>
    <property type="project" value="TreeGrafter"/>
</dbReference>
<dbReference type="PANTHER" id="PTHR11782:SF83">
    <property type="entry name" value="GUANOSINE-DIPHOSPHATASE"/>
    <property type="match status" value="1"/>
</dbReference>
<gene>
    <name evidence="7" type="ORF">MNEG_9302</name>
</gene>
<evidence type="ECO:0000256" key="2">
    <source>
        <dbReference type="ARBA" id="ARBA00022801"/>
    </source>
</evidence>
<dbReference type="Gene3D" id="3.30.420.40">
    <property type="match status" value="1"/>
</dbReference>
<dbReference type="Pfam" id="PF01150">
    <property type="entry name" value="GDA1_CD39"/>
    <property type="match status" value="1"/>
</dbReference>
<dbReference type="STRING" id="145388.A0A0D2KT61"/>
<dbReference type="AlphaFoldDB" id="A0A0D2KT61"/>
<keyword evidence="4" id="KW-0547">Nucleotide-binding</keyword>
<dbReference type="OrthoDB" id="6372431at2759"/>
<keyword evidence="8" id="KW-1185">Reference proteome</keyword>
<reference evidence="7 8" key="1">
    <citation type="journal article" date="2013" name="BMC Genomics">
        <title>Reconstruction of the lipid metabolism for the microalga Monoraphidium neglectum from its genome sequence reveals characteristics suitable for biofuel production.</title>
        <authorList>
            <person name="Bogen C."/>
            <person name="Al-Dilaimi A."/>
            <person name="Albersmeier A."/>
            <person name="Wichmann J."/>
            <person name="Grundmann M."/>
            <person name="Rupp O."/>
            <person name="Lauersen K.J."/>
            <person name="Blifernez-Klassen O."/>
            <person name="Kalinowski J."/>
            <person name="Goesmann A."/>
            <person name="Mussgnug J.H."/>
            <person name="Kruse O."/>
        </authorList>
    </citation>
    <scope>NUCLEOTIDE SEQUENCE [LARGE SCALE GENOMIC DNA]</scope>
    <source>
        <strain evidence="7 8">SAG 48.87</strain>
    </source>
</reference>
<organism evidence="7 8">
    <name type="scientific">Monoraphidium neglectum</name>
    <dbReference type="NCBI Taxonomy" id="145388"/>
    <lineage>
        <taxon>Eukaryota</taxon>
        <taxon>Viridiplantae</taxon>
        <taxon>Chlorophyta</taxon>
        <taxon>core chlorophytes</taxon>
        <taxon>Chlorophyceae</taxon>
        <taxon>CS clade</taxon>
        <taxon>Sphaeropleales</taxon>
        <taxon>Selenastraceae</taxon>
        <taxon>Monoraphidium</taxon>
    </lineage>
</organism>
<evidence type="ECO:0000256" key="3">
    <source>
        <dbReference type="PIRSR" id="PIRSR600407-1"/>
    </source>
</evidence>
<feature type="non-terminal residue" evidence="7">
    <location>
        <position position="231"/>
    </location>
</feature>
<evidence type="ECO:0008006" key="9">
    <source>
        <dbReference type="Google" id="ProtNLM"/>
    </source>
</evidence>
<dbReference type="RefSeq" id="XP_013897678.1">
    <property type="nucleotide sequence ID" value="XM_014042224.1"/>
</dbReference>
<dbReference type="GO" id="GO:0017110">
    <property type="term" value="F:nucleoside diphosphate phosphatase activity"/>
    <property type="evidence" value="ECO:0007669"/>
    <property type="project" value="TreeGrafter"/>
</dbReference>
<proteinExistence type="inferred from homology"/>
<evidence type="ECO:0000256" key="5">
    <source>
        <dbReference type="RuleBase" id="RU003833"/>
    </source>
</evidence>
<evidence type="ECO:0000313" key="7">
    <source>
        <dbReference type="EMBL" id="KIY98658.1"/>
    </source>
</evidence>
<evidence type="ECO:0000256" key="1">
    <source>
        <dbReference type="ARBA" id="ARBA00009283"/>
    </source>
</evidence>
<dbReference type="GO" id="GO:0005524">
    <property type="term" value="F:ATP binding"/>
    <property type="evidence" value="ECO:0007669"/>
    <property type="project" value="UniProtKB-KW"/>
</dbReference>
<dbReference type="PANTHER" id="PTHR11782">
    <property type="entry name" value="ADENOSINE/GUANOSINE DIPHOSPHATASE"/>
    <property type="match status" value="1"/>
</dbReference>
<evidence type="ECO:0000256" key="6">
    <source>
        <dbReference type="SAM" id="MobiDB-lite"/>
    </source>
</evidence>
<feature type="active site" description="Proton acceptor" evidence="3">
    <location>
        <position position="164"/>
    </location>
</feature>
<feature type="region of interest" description="Disordered" evidence="6">
    <location>
        <begin position="1"/>
        <end position="32"/>
    </location>
</feature>
<evidence type="ECO:0000313" key="8">
    <source>
        <dbReference type="Proteomes" id="UP000054498"/>
    </source>
</evidence>
<evidence type="ECO:0000256" key="4">
    <source>
        <dbReference type="PIRSR" id="PIRSR600407-2"/>
    </source>
</evidence>
<dbReference type="GeneID" id="25742177"/>
<keyword evidence="2 5" id="KW-0378">Hydrolase</keyword>
<dbReference type="EMBL" id="KK102107">
    <property type="protein sequence ID" value="KIY98658.1"/>
    <property type="molecule type" value="Genomic_DNA"/>
</dbReference>
<dbReference type="PROSITE" id="PS01238">
    <property type="entry name" value="GDA1_CD39_NTPASE"/>
    <property type="match status" value="1"/>
</dbReference>
<dbReference type="InterPro" id="IPR000407">
    <property type="entry name" value="GDA1_CD39_NTPase"/>
</dbReference>
<feature type="compositionally biased region" description="Low complexity" evidence="6">
    <location>
        <begin position="19"/>
        <end position="29"/>
    </location>
</feature>
<comment type="similarity">
    <text evidence="1 5">Belongs to the GDA1/CD39 NTPase family.</text>
</comment>
<accession>A0A0D2KT61</accession>
<feature type="binding site" evidence="4">
    <location>
        <begin position="194"/>
        <end position="198"/>
    </location>
    <ligand>
        <name>ATP</name>
        <dbReference type="ChEBI" id="CHEBI:30616"/>
    </ligand>
</feature>
<sequence length="231" mass="23616">MGVAFPRAPPAAQPGELGDSGTKTTTGSSELGGGDAVGGDFVYNIVLDAGSTGSRIHVFKFEKAGGELKLISDTFEQLKPGLSSFRDEPQKAAESLRPLLEVALGAVPKGQQARTGVSLRATAGLRLLPGGKADDILRAVTAFLQQYPFKLGEGAVGIMDGAHEGAYAWLTLNYLLGKLGGGHAATVAAIDLGGGSVQEAFALPDDAASAAPKGYVTKLRAGGSTYSVYVH</sequence>
<dbReference type="Gene3D" id="3.30.420.150">
    <property type="entry name" value="Exopolyphosphatase. Domain 2"/>
    <property type="match status" value="1"/>
</dbReference>